<reference evidence="1 2" key="1">
    <citation type="submission" date="2016-11" db="EMBL/GenBank/DDBJ databases">
        <title>The macronuclear genome of Stentor coeruleus: a giant cell with tiny introns.</title>
        <authorList>
            <person name="Slabodnick M."/>
            <person name="Ruby J.G."/>
            <person name="Reiff S.B."/>
            <person name="Swart E.C."/>
            <person name="Gosai S."/>
            <person name="Prabakaran S."/>
            <person name="Witkowska E."/>
            <person name="Larue G.E."/>
            <person name="Fisher S."/>
            <person name="Freeman R.M."/>
            <person name="Gunawardena J."/>
            <person name="Chu W."/>
            <person name="Stover N.A."/>
            <person name="Gregory B.D."/>
            <person name="Nowacki M."/>
            <person name="Derisi J."/>
            <person name="Roy S.W."/>
            <person name="Marshall W.F."/>
            <person name="Sood P."/>
        </authorList>
    </citation>
    <scope>NUCLEOTIDE SEQUENCE [LARGE SCALE GENOMIC DNA]</scope>
    <source>
        <strain evidence="1">WM001</strain>
    </source>
</reference>
<gene>
    <name evidence="1" type="ORF">SteCoe_22720</name>
</gene>
<proteinExistence type="predicted"/>
<protein>
    <submittedName>
        <fullName evidence="1">Uncharacterized protein</fullName>
    </submittedName>
</protein>
<name>A0A1R2BLL7_9CILI</name>
<accession>A0A1R2BLL7</accession>
<keyword evidence="2" id="KW-1185">Reference proteome</keyword>
<sequence length="170" mass="19812">MNLKKFDQNKYTNEILSRQEKILEKTQKFKAKAILMNAQEKNYQRSSKLPKMKTCLTPRPMSSKHLELMKVVSVSHQIDLSPNPIQSEDELSDLLLKDKIITEDLKHDENNDEPLEKSRSLNTSQDDVLDSLVRFEGDSEDIEKKNVVVVNPNINLKLLFFDEQQPNWVE</sequence>
<organism evidence="1 2">
    <name type="scientific">Stentor coeruleus</name>
    <dbReference type="NCBI Taxonomy" id="5963"/>
    <lineage>
        <taxon>Eukaryota</taxon>
        <taxon>Sar</taxon>
        <taxon>Alveolata</taxon>
        <taxon>Ciliophora</taxon>
        <taxon>Postciliodesmatophora</taxon>
        <taxon>Heterotrichea</taxon>
        <taxon>Heterotrichida</taxon>
        <taxon>Stentoridae</taxon>
        <taxon>Stentor</taxon>
    </lineage>
</organism>
<dbReference type="AlphaFoldDB" id="A0A1R2BLL7"/>
<evidence type="ECO:0000313" key="1">
    <source>
        <dbReference type="EMBL" id="OMJ77641.1"/>
    </source>
</evidence>
<dbReference type="Proteomes" id="UP000187209">
    <property type="component" value="Unassembled WGS sequence"/>
</dbReference>
<comment type="caution">
    <text evidence="1">The sequence shown here is derived from an EMBL/GenBank/DDBJ whole genome shotgun (WGS) entry which is preliminary data.</text>
</comment>
<evidence type="ECO:0000313" key="2">
    <source>
        <dbReference type="Proteomes" id="UP000187209"/>
    </source>
</evidence>
<dbReference type="EMBL" id="MPUH01000564">
    <property type="protein sequence ID" value="OMJ77641.1"/>
    <property type="molecule type" value="Genomic_DNA"/>
</dbReference>